<dbReference type="PATRIC" id="fig|1195246.3.peg.1551"/>
<evidence type="ECO:0000256" key="1">
    <source>
        <dbReference type="SAM" id="SignalP"/>
    </source>
</evidence>
<comment type="caution">
    <text evidence="2">The sequence shown here is derived from an EMBL/GenBank/DDBJ whole genome shotgun (WGS) entry which is preliminary data.</text>
</comment>
<proteinExistence type="predicted"/>
<dbReference type="EMBL" id="AKKU01000014">
    <property type="protein sequence ID" value="EIW89112.1"/>
    <property type="molecule type" value="Genomic_DNA"/>
</dbReference>
<keyword evidence="1" id="KW-0732">Signal</keyword>
<name>I9P2E3_9ALTE</name>
<reference evidence="2 3" key="1">
    <citation type="journal article" date="2012" name="J. Bacteriol.">
        <title>Genome Sequence of Pectin-Degrading Alishewanella agri, Isolated from Landfill Soil.</title>
        <authorList>
            <person name="Kim J."/>
            <person name="Jung J."/>
            <person name="Sung J.S."/>
            <person name="Chun J."/>
            <person name="Park W."/>
        </authorList>
    </citation>
    <scope>NUCLEOTIDE SEQUENCE [LARGE SCALE GENOMIC DNA]</scope>
    <source>
        <strain evidence="2 3">BL06</strain>
    </source>
</reference>
<evidence type="ECO:0000313" key="2">
    <source>
        <dbReference type="EMBL" id="EIW89112.1"/>
    </source>
</evidence>
<sequence length="144" mass="15797">MLRGLIIAGLLWFAQSTGVQAADVRLVQGEIRLPMPGRTVTAGYVSIQNQSPQMLELVAASSPLFQRIELHTHIEQNGMMRMVEVEGIELEPGATLQMQPGGLHLMLFEPKQSLALGEKVPIQLRFTSGSVLQLELPVTAMPIR</sequence>
<feature type="chain" id="PRO_5003723343" description="Copper chaperone PCu(A)C" evidence="1">
    <location>
        <begin position="22"/>
        <end position="144"/>
    </location>
</feature>
<evidence type="ECO:0000313" key="3">
    <source>
        <dbReference type="Proteomes" id="UP000035062"/>
    </source>
</evidence>
<dbReference type="Pfam" id="PF04314">
    <property type="entry name" value="PCuAC"/>
    <property type="match status" value="1"/>
</dbReference>
<dbReference type="Gene3D" id="2.60.40.1890">
    <property type="entry name" value="PCu(A)C copper chaperone"/>
    <property type="match status" value="1"/>
</dbReference>
<accession>I9P2E3</accession>
<dbReference type="STRING" id="1195246.AGRI_07900"/>
<organism evidence="2 3">
    <name type="scientific">Alishewanella agri BL06</name>
    <dbReference type="NCBI Taxonomy" id="1195246"/>
    <lineage>
        <taxon>Bacteria</taxon>
        <taxon>Pseudomonadati</taxon>
        <taxon>Pseudomonadota</taxon>
        <taxon>Gammaproteobacteria</taxon>
        <taxon>Alteromonadales</taxon>
        <taxon>Alteromonadaceae</taxon>
        <taxon>Alishewanella</taxon>
    </lineage>
</organism>
<dbReference type="InterPro" id="IPR036182">
    <property type="entry name" value="PCuAC_sf"/>
</dbReference>
<gene>
    <name evidence="2" type="ORF">AGRI_07900</name>
</gene>
<protein>
    <recommendedName>
        <fullName evidence="4">Copper chaperone PCu(A)C</fullName>
    </recommendedName>
</protein>
<evidence type="ECO:0008006" key="4">
    <source>
        <dbReference type="Google" id="ProtNLM"/>
    </source>
</evidence>
<dbReference type="InterPro" id="IPR058248">
    <property type="entry name" value="Lxx211020-like"/>
</dbReference>
<dbReference type="eggNOG" id="COG2847">
    <property type="taxonomic scope" value="Bacteria"/>
</dbReference>
<keyword evidence="3" id="KW-1185">Reference proteome</keyword>
<dbReference type="PANTHER" id="PTHR36302:SF1">
    <property type="entry name" value="COPPER CHAPERONE PCU(A)C"/>
    <property type="match status" value="1"/>
</dbReference>
<dbReference type="RefSeq" id="WP_008984447.1">
    <property type="nucleotide sequence ID" value="NZ_AKKU01000014.1"/>
</dbReference>
<dbReference type="Proteomes" id="UP000035062">
    <property type="component" value="Unassembled WGS sequence"/>
</dbReference>
<dbReference type="InterPro" id="IPR007410">
    <property type="entry name" value="LpqE-like"/>
</dbReference>
<dbReference type="AlphaFoldDB" id="I9P2E3"/>
<dbReference type="PANTHER" id="PTHR36302">
    <property type="entry name" value="BLR7088 PROTEIN"/>
    <property type="match status" value="1"/>
</dbReference>
<feature type="signal peptide" evidence="1">
    <location>
        <begin position="1"/>
        <end position="21"/>
    </location>
</feature>
<dbReference type="SUPFAM" id="SSF110087">
    <property type="entry name" value="DR1885-like metal-binding protein"/>
    <property type="match status" value="1"/>
</dbReference>